<evidence type="ECO:0000256" key="4">
    <source>
        <dbReference type="ARBA" id="ARBA00022701"/>
    </source>
</evidence>
<dbReference type="Proteomes" id="UP000826271">
    <property type="component" value="Unassembled WGS sequence"/>
</dbReference>
<organism evidence="9 10">
    <name type="scientific">Buddleja alternifolia</name>
    <dbReference type="NCBI Taxonomy" id="168488"/>
    <lineage>
        <taxon>Eukaryota</taxon>
        <taxon>Viridiplantae</taxon>
        <taxon>Streptophyta</taxon>
        <taxon>Embryophyta</taxon>
        <taxon>Tracheophyta</taxon>
        <taxon>Spermatophyta</taxon>
        <taxon>Magnoliopsida</taxon>
        <taxon>eudicotyledons</taxon>
        <taxon>Gunneridae</taxon>
        <taxon>Pentapetalae</taxon>
        <taxon>asterids</taxon>
        <taxon>lamiids</taxon>
        <taxon>Lamiales</taxon>
        <taxon>Scrophulariaceae</taxon>
        <taxon>Buddlejeae</taxon>
        <taxon>Buddleja</taxon>
    </lineage>
</organism>
<dbReference type="Pfam" id="PF06886">
    <property type="entry name" value="TPX2"/>
    <property type="match status" value="1"/>
</dbReference>
<gene>
    <name evidence="9" type="ORF">BUALT_Bualt10G0137200</name>
</gene>
<comment type="caution">
    <text evidence="9">The sequence shown here is derived from an EMBL/GenBank/DDBJ whole genome shotgun (WGS) entry which is preliminary data.</text>
</comment>
<feature type="compositionally biased region" description="Basic residues" evidence="7">
    <location>
        <begin position="308"/>
        <end position="317"/>
    </location>
</feature>
<proteinExistence type="inferred from homology"/>
<evidence type="ECO:0000256" key="7">
    <source>
        <dbReference type="SAM" id="MobiDB-lite"/>
    </source>
</evidence>
<feature type="compositionally biased region" description="Polar residues" evidence="7">
    <location>
        <begin position="137"/>
        <end position="163"/>
    </location>
</feature>
<dbReference type="PANTHER" id="PTHR31358:SF29">
    <property type="entry name" value="PROTEIN WVD2-LIKE 5-RELATED"/>
    <property type="match status" value="1"/>
</dbReference>
<dbReference type="InterPro" id="IPR044833">
    <property type="entry name" value="WDL5/6"/>
</dbReference>
<keyword evidence="3" id="KW-0963">Cytoplasm</keyword>
<evidence type="ECO:0000256" key="6">
    <source>
        <dbReference type="SAM" id="Coils"/>
    </source>
</evidence>
<feature type="compositionally biased region" description="Basic and acidic residues" evidence="7">
    <location>
        <begin position="109"/>
        <end position="118"/>
    </location>
</feature>
<evidence type="ECO:0000256" key="2">
    <source>
        <dbReference type="ARBA" id="ARBA00005885"/>
    </source>
</evidence>
<feature type="region of interest" description="Disordered" evidence="7">
    <location>
        <begin position="82"/>
        <end position="221"/>
    </location>
</feature>
<evidence type="ECO:0000313" key="10">
    <source>
        <dbReference type="Proteomes" id="UP000826271"/>
    </source>
</evidence>
<evidence type="ECO:0000313" key="9">
    <source>
        <dbReference type="EMBL" id="KAG8375791.1"/>
    </source>
</evidence>
<accession>A0AAV6WXS8</accession>
<keyword evidence="5" id="KW-0206">Cytoskeleton</keyword>
<keyword evidence="10" id="KW-1185">Reference proteome</keyword>
<evidence type="ECO:0000256" key="5">
    <source>
        <dbReference type="ARBA" id="ARBA00023212"/>
    </source>
</evidence>
<feature type="compositionally biased region" description="Basic residues" evidence="7">
    <location>
        <begin position="355"/>
        <end position="364"/>
    </location>
</feature>
<dbReference type="AlphaFoldDB" id="A0AAV6WXS8"/>
<feature type="compositionally biased region" description="Polar residues" evidence="7">
    <location>
        <begin position="398"/>
        <end position="411"/>
    </location>
</feature>
<dbReference type="GO" id="GO:0005874">
    <property type="term" value="C:microtubule"/>
    <property type="evidence" value="ECO:0007669"/>
    <property type="project" value="UniProtKB-KW"/>
</dbReference>
<feature type="region of interest" description="Disordered" evidence="7">
    <location>
        <begin position="285"/>
        <end position="445"/>
    </location>
</feature>
<comment type="subcellular location">
    <subcellularLocation>
        <location evidence="1">Cytoplasm</location>
        <location evidence="1">Cytoskeleton</location>
    </subcellularLocation>
</comment>
<name>A0AAV6WXS8_9LAMI</name>
<feature type="compositionally biased region" description="Low complexity" evidence="7">
    <location>
        <begin position="170"/>
        <end position="181"/>
    </location>
</feature>
<evidence type="ECO:0000259" key="8">
    <source>
        <dbReference type="Pfam" id="PF06886"/>
    </source>
</evidence>
<comment type="similarity">
    <text evidence="2">Belongs to the TPX2 family.</text>
</comment>
<protein>
    <recommendedName>
        <fullName evidence="8">TPX2 C-terminal domain-containing protein</fullName>
    </recommendedName>
</protein>
<evidence type="ECO:0000256" key="3">
    <source>
        <dbReference type="ARBA" id="ARBA00022490"/>
    </source>
</evidence>
<dbReference type="InterPro" id="IPR027329">
    <property type="entry name" value="TPX2_C"/>
</dbReference>
<sequence>MSMMDADSVIAVNGVELGNDLHQPLPISENAIGTSNGSIEIEGLSENLEDAVKLNYDKPLGYTQESALPPESHSINISKELGVKESSSSKNLKTLKGTGKAKNGKPLSKSKDVKEVRKSSVASNGAVVSESHPRQTFGKSKSFNQKQAADNSKATSIQNNPKQNGLPDATSSSTGGEQSEGLPEKTKLKALRKGPTSKAEEVSQSSVSPTAGDGKPRKVGTLPAYSFSFRCYERAEKRKEFYSKIEEKIQAKEAEKNNLQAMTKESQDAEIKMLRKALAFKATPMPTFYQEPPPPKVELKKIPTTRAKSPKLGRKKSSTTPDSEENGAPVARPSRLSLDEKLSQSNLPKAPPVVHVKKPLRKSLPKLPSESTKLSYEKKKSLSCKTTTPKETGESVEVTKSPSDTQKQEAGTTAEPIESRSNIDDDEPVVEAQEQTTLVHEPIAV</sequence>
<reference evidence="9" key="1">
    <citation type="submission" date="2019-10" db="EMBL/GenBank/DDBJ databases">
        <authorList>
            <person name="Zhang R."/>
            <person name="Pan Y."/>
            <person name="Wang J."/>
            <person name="Ma R."/>
            <person name="Yu S."/>
        </authorList>
    </citation>
    <scope>NUCLEOTIDE SEQUENCE</scope>
    <source>
        <strain evidence="9">LA-IB0</strain>
        <tissue evidence="9">Leaf</tissue>
    </source>
</reference>
<keyword evidence="6" id="KW-0175">Coiled coil</keyword>
<dbReference type="GO" id="GO:0008017">
    <property type="term" value="F:microtubule binding"/>
    <property type="evidence" value="ECO:0007669"/>
    <property type="project" value="InterPro"/>
</dbReference>
<dbReference type="EMBL" id="WHWC01000010">
    <property type="protein sequence ID" value="KAG8375791.1"/>
    <property type="molecule type" value="Genomic_DNA"/>
</dbReference>
<evidence type="ECO:0000256" key="1">
    <source>
        <dbReference type="ARBA" id="ARBA00004245"/>
    </source>
</evidence>
<keyword evidence="4" id="KW-0493">Microtubule</keyword>
<feature type="domain" description="TPX2 C-terminal" evidence="8">
    <location>
        <begin position="227"/>
        <end position="302"/>
    </location>
</feature>
<feature type="coiled-coil region" evidence="6">
    <location>
        <begin position="242"/>
        <end position="272"/>
    </location>
</feature>
<dbReference type="PANTHER" id="PTHR31358">
    <property type="entry name" value="PROTEIN WVD2-LIKE 4"/>
    <property type="match status" value="1"/>
</dbReference>